<dbReference type="GO" id="GO:0071555">
    <property type="term" value="P:cell wall organization"/>
    <property type="evidence" value="ECO:0007669"/>
    <property type="project" value="UniProtKB-KW"/>
</dbReference>
<keyword evidence="14" id="KW-0325">Glycoprotein</keyword>
<evidence type="ECO:0000313" key="25">
    <source>
        <dbReference type="EMBL" id="KAF7316104.1"/>
    </source>
</evidence>
<keyword evidence="18" id="KW-0961">Cell wall biogenesis/degradation</keyword>
<dbReference type="GO" id="GO:0006032">
    <property type="term" value="P:chitin catabolic process"/>
    <property type="evidence" value="ECO:0007669"/>
    <property type="project" value="UniProtKB-KW"/>
</dbReference>
<comment type="similarity">
    <text evidence="4">Belongs to the polysaccharide deacetylase family.</text>
</comment>
<evidence type="ECO:0000256" key="4">
    <source>
        <dbReference type="ARBA" id="ARBA00010973"/>
    </source>
</evidence>
<feature type="region of interest" description="Disordered" evidence="22">
    <location>
        <begin position="345"/>
        <end position="389"/>
    </location>
</feature>
<keyword evidence="15" id="KW-0119">Carbohydrate metabolism</keyword>
<sequence>MPSLAPLLLAFLASRVYADGTEQSEAALGPTQACAPYSYAPVTAAMTASKFPPIWQPVAGILSGDTAATSLFSSFSSSIPNIAPKGTLGVPDPNAQSKYPATDPDCWWTASTCTTPKASGVNPDVAAVPEPQTLGYGFDDGPNCSHNAFYDYLTQKNQKATLFYIGSNVMDWPLQAQRAVADNHEICVHSWSHRSMTAFTNEQAFAELYYTLQAIKLVTGYTPTCWRPPLGDVDDRIRFIAQKIGLYNVLWKYNSNDWEVSSGAATPAQVQANYDTLMNDAKSGKFSTSGAIILTHELNNYTMQTAIDNYPNLAAAFKYIVPVGVALNKTQPYVESNYTQKSFAQYTGTQPPTGGSSGSNSPGGSSGAAHPSSSGGPSSNSSSKTNTGQAAGSSVAVSVSPHFAALMSALFGLAGVLTSIL</sequence>
<feature type="signal peptide" evidence="23">
    <location>
        <begin position="1"/>
        <end position="18"/>
    </location>
</feature>
<dbReference type="Proteomes" id="UP000636479">
    <property type="component" value="Unassembled WGS sequence"/>
</dbReference>
<comment type="subcellular location">
    <subcellularLocation>
        <location evidence="3">Cell membrane</location>
        <topology evidence="3">Lipid-anchor</topology>
        <topology evidence="3">GPI-anchor</topology>
    </subcellularLocation>
    <subcellularLocation>
        <location evidence="2">Secreted</location>
        <location evidence="2">Cell wall</location>
    </subcellularLocation>
</comment>
<evidence type="ECO:0000256" key="2">
    <source>
        <dbReference type="ARBA" id="ARBA00004191"/>
    </source>
</evidence>
<gene>
    <name evidence="25" type="ORF">MIND_00128500</name>
</gene>
<dbReference type="SUPFAM" id="SSF88713">
    <property type="entry name" value="Glycoside hydrolase/deacetylase"/>
    <property type="match status" value="1"/>
</dbReference>
<evidence type="ECO:0000256" key="10">
    <source>
        <dbReference type="ARBA" id="ARBA00022729"/>
    </source>
</evidence>
<dbReference type="Gene3D" id="3.20.20.370">
    <property type="entry name" value="Glycoside hydrolase/deacetylase"/>
    <property type="match status" value="1"/>
</dbReference>
<keyword evidence="16" id="KW-0170">Cobalt</keyword>
<name>A0A8H6WKU5_9AGAR</name>
<comment type="catalytic activity">
    <reaction evidence="21">
        <text>[(1-&gt;4)-N-acetyl-beta-D-glucosaminyl](n) + n H2O = chitosan + n acetate</text>
        <dbReference type="Rhea" id="RHEA:10464"/>
        <dbReference type="Rhea" id="RHEA-COMP:9593"/>
        <dbReference type="Rhea" id="RHEA-COMP:9597"/>
        <dbReference type="ChEBI" id="CHEBI:15377"/>
        <dbReference type="ChEBI" id="CHEBI:17029"/>
        <dbReference type="ChEBI" id="CHEBI:30089"/>
        <dbReference type="ChEBI" id="CHEBI:57704"/>
        <dbReference type="EC" id="3.5.1.41"/>
    </reaction>
    <physiologicalReaction direction="left-to-right" evidence="21">
        <dbReference type="Rhea" id="RHEA:10465"/>
    </physiologicalReaction>
</comment>
<reference evidence="25" key="1">
    <citation type="submission" date="2020-05" db="EMBL/GenBank/DDBJ databases">
        <title>Mycena genomes resolve the evolution of fungal bioluminescence.</title>
        <authorList>
            <person name="Tsai I.J."/>
        </authorList>
    </citation>
    <scope>NUCLEOTIDE SEQUENCE</scope>
    <source>
        <strain evidence="25">171206Taipei</strain>
    </source>
</reference>
<evidence type="ECO:0000256" key="1">
    <source>
        <dbReference type="ARBA" id="ARBA00001941"/>
    </source>
</evidence>
<evidence type="ECO:0000256" key="15">
    <source>
        <dbReference type="ARBA" id="ARBA00023277"/>
    </source>
</evidence>
<dbReference type="InterPro" id="IPR011330">
    <property type="entry name" value="Glyco_hydro/deAcase_b/a-brl"/>
</dbReference>
<dbReference type="FunFam" id="3.20.20.370:FF:000004">
    <property type="entry name" value="Related to Chitin deacetylase"/>
    <property type="match status" value="1"/>
</dbReference>
<protein>
    <recommendedName>
        <fullName evidence="20">chitin deacetylase</fullName>
        <ecNumber evidence="20">3.5.1.41</ecNumber>
    </recommendedName>
</protein>
<keyword evidence="11" id="KW-0378">Hydrolase</keyword>
<evidence type="ECO:0000256" key="21">
    <source>
        <dbReference type="ARBA" id="ARBA00048494"/>
    </source>
</evidence>
<evidence type="ECO:0000256" key="6">
    <source>
        <dbReference type="ARBA" id="ARBA00022512"/>
    </source>
</evidence>
<dbReference type="GO" id="GO:0009272">
    <property type="term" value="P:fungal-type cell wall biogenesis"/>
    <property type="evidence" value="ECO:0007669"/>
    <property type="project" value="UniProtKB-ARBA"/>
</dbReference>
<evidence type="ECO:0000256" key="16">
    <source>
        <dbReference type="ARBA" id="ARBA00023285"/>
    </source>
</evidence>
<dbReference type="InterPro" id="IPR050248">
    <property type="entry name" value="Polysacc_deacetylase_ArnD"/>
</dbReference>
<dbReference type="GO" id="GO:0046872">
    <property type="term" value="F:metal ion binding"/>
    <property type="evidence" value="ECO:0007669"/>
    <property type="project" value="UniProtKB-KW"/>
</dbReference>
<dbReference type="GO" id="GO:0000272">
    <property type="term" value="P:polysaccharide catabolic process"/>
    <property type="evidence" value="ECO:0007669"/>
    <property type="project" value="UniProtKB-KW"/>
</dbReference>
<evidence type="ECO:0000256" key="9">
    <source>
        <dbReference type="ARBA" id="ARBA00022723"/>
    </source>
</evidence>
<feature type="compositionally biased region" description="Low complexity" evidence="22">
    <location>
        <begin position="347"/>
        <end position="389"/>
    </location>
</feature>
<dbReference type="GeneID" id="59340733"/>
<evidence type="ECO:0000256" key="13">
    <source>
        <dbReference type="ARBA" id="ARBA00023136"/>
    </source>
</evidence>
<evidence type="ECO:0000256" key="17">
    <source>
        <dbReference type="ARBA" id="ARBA00023288"/>
    </source>
</evidence>
<keyword evidence="9" id="KW-0479">Metal-binding</keyword>
<comment type="caution">
    <text evidence="25">The sequence shown here is derived from an EMBL/GenBank/DDBJ whole genome shotgun (WGS) entry which is preliminary data.</text>
</comment>
<evidence type="ECO:0000256" key="3">
    <source>
        <dbReference type="ARBA" id="ARBA00004609"/>
    </source>
</evidence>
<accession>A0A8H6WKU5</accession>
<keyword evidence="26" id="KW-1185">Reference proteome</keyword>
<keyword evidence="17" id="KW-0449">Lipoprotein</keyword>
<dbReference type="RefSeq" id="XP_037226127.1">
    <property type="nucleotide sequence ID" value="XM_037358217.1"/>
</dbReference>
<evidence type="ECO:0000256" key="7">
    <source>
        <dbReference type="ARBA" id="ARBA00022525"/>
    </source>
</evidence>
<dbReference type="GO" id="GO:0098552">
    <property type="term" value="C:side of membrane"/>
    <property type="evidence" value="ECO:0007669"/>
    <property type="project" value="UniProtKB-KW"/>
</dbReference>
<keyword evidence="5" id="KW-1003">Cell membrane</keyword>
<feature type="chain" id="PRO_5034760463" description="chitin deacetylase" evidence="23">
    <location>
        <begin position="19"/>
        <end position="421"/>
    </location>
</feature>
<evidence type="ECO:0000256" key="11">
    <source>
        <dbReference type="ARBA" id="ARBA00022801"/>
    </source>
</evidence>
<dbReference type="AlphaFoldDB" id="A0A8H6WKU5"/>
<keyword evidence="6" id="KW-0134">Cell wall</keyword>
<keyword evidence="7" id="KW-0964">Secreted</keyword>
<evidence type="ECO:0000256" key="22">
    <source>
        <dbReference type="SAM" id="MobiDB-lite"/>
    </source>
</evidence>
<dbReference type="Pfam" id="PF01522">
    <property type="entry name" value="Polysacc_deac_1"/>
    <property type="match status" value="1"/>
</dbReference>
<dbReference type="PROSITE" id="PS51677">
    <property type="entry name" value="NODB"/>
    <property type="match status" value="1"/>
</dbReference>
<keyword evidence="19" id="KW-0624">Polysaccharide degradation</keyword>
<keyword evidence="12" id="KW-0146">Chitin degradation</keyword>
<dbReference type="InterPro" id="IPR002509">
    <property type="entry name" value="NODB_dom"/>
</dbReference>
<proteinExistence type="inferred from homology"/>
<feature type="domain" description="NodB homology" evidence="24">
    <location>
        <begin position="132"/>
        <end position="328"/>
    </location>
</feature>
<organism evidence="25 26">
    <name type="scientific">Mycena indigotica</name>
    <dbReference type="NCBI Taxonomy" id="2126181"/>
    <lineage>
        <taxon>Eukaryota</taxon>
        <taxon>Fungi</taxon>
        <taxon>Dikarya</taxon>
        <taxon>Basidiomycota</taxon>
        <taxon>Agaricomycotina</taxon>
        <taxon>Agaricomycetes</taxon>
        <taxon>Agaricomycetidae</taxon>
        <taxon>Agaricales</taxon>
        <taxon>Marasmiineae</taxon>
        <taxon>Mycenaceae</taxon>
        <taxon>Mycena</taxon>
    </lineage>
</organism>
<evidence type="ECO:0000256" key="8">
    <source>
        <dbReference type="ARBA" id="ARBA00022622"/>
    </source>
</evidence>
<dbReference type="EC" id="3.5.1.41" evidence="20"/>
<dbReference type="EMBL" id="JACAZF010000001">
    <property type="protein sequence ID" value="KAF7316104.1"/>
    <property type="molecule type" value="Genomic_DNA"/>
</dbReference>
<dbReference type="PANTHER" id="PTHR10587:SF98">
    <property type="entry name" value="CHITIN DEACETYLASE"/>
    <property type="match status" value="1"/>
</dbReference>
<evidence type="ECO:0000256" key="23">
    <source>
        <dbReference type="SAM" id="SignalP"/>
    </source>
</evidence>
<evidence type="ECO:0000259" key="24">
    <source>
        <dbReference type="PROSITE" id="PS51677"/>
    </source>
</evidence>
<evidence type="ECO:0000256" key="20">
    <source>
        <dbReference type="ARBA" id="ARBA00024056"/>
    </source>
</evidence>
<evidence type="ECO:0000256" key="12">
    <source>
        <dbReference type="ARBA" id="ARBA00023024"/>
    </source>
</evidence>
<dbReference type="GO" id="GO:0005886">
    <property type="term" value="C:plasma membrane"/>
    <property type="evidence" value="ECO:0007669"/>
    <property type="project" value="UniProtKB-SubCell"/>
</dbReference>
<keyword evidence="13" id="KW-0472">Membrane</keyword>
<dbReference type="PANTHER" id="PTHR10587">
    <property type="entry name" value="GLYCOSYL TRANSFERASE-RELATED"/>
    <property type="match status" value="1"/>
</dbReference>
<keyword evidence="10 23" id="KW-0732">Signal</keyword>
<evidence type="ECO:0000256" key="14">
    <source>
        <dbReference type="ARBA" id="ARBA00023180"/>
    </source>
</evidence>
<comment type="cofactor">
    <cofactor evidence="1">
        <name>Co(2+)</name>
        <dbReference type="ChEBI" id="CHEBI:48828"/>
    </cofactor>
</comment>
<dbReference type="GO" id="GO:0004099">
    <property type="term" value="F:chitin deacetylase activity"/>
    <property type="evidence" value="ECO:0007669"/>
    <property type="project" value="UniProtKB-EC"/>
</dbReference>
<evidence type="ECO:0000256" key="5">
    <source>
        <dbReference type="ARBA" id="ARBA00022475"/>
    </source>
</evidence>
<dbReference type="OrthoDB" id="407355at2759"/>
<keyword evidence="8" id="KW-0336">GPI-anchor</keyword>
<evidence type="ECO:0000313" key="26">
    <source>
        <dbReference type="Proteomes" id="UP000636479"/>
    </source>
</evidence>
<evidence type="ECO:0000256" key="18">
    <source>
        <dbReference type="ARBA" id="ARBA00023316"/>
    </source>
</evidence>
<evidence type="ECO:0000256" key="19">
    <source>
        <dbReference type="ARBA" id="ARBA00023326"/>
    </source>
</evidence>